<dbReference type="AlphaFoldDB" id="A0A6J4MNH5"/>
<name>A0A6J4MNH5_9ACTN</name>
<gene>
    <name evidence="1" type="ORF">AVDCRST_MAG36-2924</name>
</gene>
<sequence length="74" mass="7938">MASIVMRVRLTNGDHTDVAYEDTEAVDEAEVVERVLSILSSESGVLRCQHGDRLVALFARGVATVEVAPQGAIL</sequence>
<dbReference type="EMBL" id="CADCUH010000190">
    <property type="protein sequence ID" value="CAA9364324.1"/>
    <property type="molecule type" value="Genomic_DNA"/>
</dbReference>
<proteinExistence type="predicted"/>
<accession>A0A6J4MNH5</accession>
<organism evidence="1">
    <name type="scientific">uncultured Nocardioidaceae bacterium</name>
    <dbReference type="NCBI Taxonomy" id="253824"/>
    <lineage>
        <taxon>Bacteria</taxon>
        <taxon>Bacillati</taxon>
        <taxon>Actinomycetota</taxon>
        <taxon>Actinomycetes</taxon>
        <taxon>Propionibacteriales</taxon>
        <taxon>Nocardioidaceae</taxon>
        <taxon>environmental samples</taxon>
    </lineage>
</organism>
<protein>
    <submittedName>
        <fullName evidence="1">Uncharacterized protein</fullName>
    </submittedName>
</protein>
<reference evidence="1" key="1">
    <citation type="submission" date="2020-02" db="EMBL/GenBank/DDBJ databases">
        <authorList>
            <person name="Meier V. D."/>
        </authorList>
    </citation>
    <scope>NUCLEOTIDE SEQUENCE</scope>
    <source>
        <strain evidence="1">AVDCRST_MAG36</strain>
    </source>
</reference>
<evidence type="ECO:0000313" key="1">
    <source>
        <dbReference type="EMBL" id="CAA9364324.1"/>
    </source>
</evidence>